<evidence type="ECO:0000256" key="3">
    <source>
        <dbReference type="ARBA" id="ARBA00022777"/>
    </source>
</evidence>
<proteinExistence type="inferred from homology"/>
<comment type="similarity">
    <text evidence="1 4">Belongs to the inositol phosphokinase (IPK) family.</text>
</comment>
<dbReference type="GO" id="GO:0005634">
    <property type="term" value="C:nucleus"/>
    <property type="evidence" value="ECO:0007669"/>
    <property type="project" value="TreeGrafter"/>
</dbReference>
<evidence type="ECO:0000256" key="4">
    <source>
        <dbReference type="RuleBase" id="RU363090"/>
    </source>
</evidence>
<dbReference type="Proteomes" id="UP000838412">
    <property type="component" value="Chromosome 17"/>
</dbReference>
<protein>
    <recommendedName>
        <fullName evidence="4">Kinase</fullName>
        <ecNumber evidence="4">2.7.-.-</ecNumber>
    </recommendedName>
</protein>
<dbReference type="GO" id="GO:0032958">
    <property type="term" value="P:inositol phosphate biosynthetic process"/>
    <property type="evidence" value="ECO:0007669"/>
    <property type="project" value="InterPro"/>
</dbReference>
<feature type="compositionally biased region" description="Polar residues" evidence="5">
    <location>
        <begin position="152"/>
        <end position="171"/>
    </location>
</feature>
<feature type="region of interest" description="Disordered" evidence="5">
    <location>
        <begin position="1"/>
        <end position="30"/>
    </location>
</feature>
<accession>A0A8J9Z888</accession>
<feature type="compositionally biased region" description="Low complexity" evidence="5">
    <location>
        <begin position="130"/>
        <end position="140"/>
    </location>
</feature>
<dbReference type="GO" id="GO:0005737">
    <property type="term" value="C:cytoplasm"/>
    <property type="evidence" value="ECO:0007669"/>
    <property type="project" value="TreeGrafter"/>
</dbReference>
<evidence type="ECO:0000256" key="1">
    <source>
        <dbReference type="ARBA" id="ARBA00007374"/>
    </source>
</evidence>
<feature type="region of interest" description="Disordered" evidence="5">
    <location>
        <begin position="45"/>
        <end position="78"/>
    </location>
</feature>
<evidence type="ECO:0000256" key="5">
    <source>
        <dbReference type="SAM" id="MobiDB-lite"/>
    </source>
</evidence>
<dbReference type="EMBL" id="OV696702">
    <property type="protein sequence ID" value="CAH1249151.1"/>
    <property type="molecule type" value="Genomic_DNA"/>
</dbReference>
<organism evidence="6 7">
    <name type="scientific">Branchiostoma lanceolatum</name>
    <name type="common">Common lancelet</name>
    <name type="synonym">Amphioxus lanceolatum</name>
    <dbReference type="NCBI Taxonomy" id="7740"/>
    <lineage>
        <taxon>Eukaryota</taxon>
        <taxon>Metazoa</taxon>
        <taxon>Chordata</taxon>
        <taxon>Cephalochordata</taxon>
        <taxon>Leptocardii</taxon>
        <taxon>Amphioxiformes</taxon>
        <taxon>Branchiostomatidae</taxon>
        <taxon>Branchiostoma</taxon>
    </lineage>
</organism>
<name>A0A8J9Z888_BRALA</name>
<feature type="compositionally biased region" description="Polar residues" evidence="5">
    <location>
        <begin position="13"/>
        <end position="30"/>
    </location>
</feature>
<keyword evidence="3 4" id="KW-0418">Kinase</keyword>
<evidence type="ECO:0000313" key="6">
    <source>
        <dbReference type="EMBL" id="CAH1249151.1"/>
    </source>
</evidence>
<gene>
    <name evidence="6" type="primary">ITPKB</name>
    <name evidence="6" type="ORF">BLAG_LOCUS10351</name>
</gene>
<dbReference type="GO" id="GO:0000828">
    <property type="term" value="F:inositol hexakisphosphate kinase activity"/>
    <property type="evidence" value="ECO:0007669"/>
    <property type="project" value="TreeGrafter"/>
</dbReference>
<feature type="compositionally biased region" description="Basic and acidic residues" evidence="5">
    <location>
        <begin position="1"/>
        <end position="10"/>
    </location>
</feature>
<feature type="compositionally biased region" description="Basic and acidic residues" evidence="5">
    <location>
        <begin position="173"/>
        <end position="204"/>
    </location>
</feature>
<dbReference type="PANTHER" id="PTHR12400:SF106">
    <property type="entry name" value="INOSITOL-TRISPHOSPHATE 3-KINASE C"/>
    <property type="match status" value="1"/>
</dbReference>
<dbReference type="OrthoDB" id="338650at2759"/>
<feature type="region of interest" description="Disordered" evidence="5">
    <location>
        <begin position="99"/>
        <end position="205"/>
    </location>
</feature>
<reference evidence="6" key="1">
    <citation type="submission" date="2022-01" db="EMBL/GenBank/DDBJ databases">
        <authorList>
            <person name="Braso-Vives M."/>
        </authorList>
    </citation>
    <scope>NUCLEOTIDE SEQUENCE</scope>
</reference>
<dbReference type="Gene3D" id="3.30.470.160">
    <property type="entry name" value="Inositol polyphosphate kinase"/>
    <property type="match status" value="1"/>
</dbReference>
<keyword evidence="7" id="KW-1185">Reference proteome</keyword>
<keyword evidence="2 4" id="KW-0808">Transferase</keyword>
<dbReference type="AlphaFoldDB" id="A0A8J9Z888"/>
<dbReference type="SMR" id="A0A8J9Z888"/>
<dbReference type="PANTHER" id="PTHR12400">
    <property type="entry name" value="INOSITOL POLYPHOSPHATE KINASE"/>
    <property type="match status" value="1"/>
</dbReference>
<dbReference type="SUPFAM" id="SSF56104">
    <property type="entry name" value="SAICAR synthase-like"/>
    <property type="match status" value="1"/>
</dbReference>
<evidence type="ECO:0000256" key="2">
    <source>
        <dbReference type="ARBA" id="ARBA00022679"/>
    </source>
</evidence>
<dbReference type="EC" id="2.7.-.-" evidence="4"/>
<sequence length="489" mass="54798">MGQHAGKEDGLSPSPTADTDTNRANSVTKWNQVSVRCAKQLQAYTCTPPDGRKKKRHKMCRSLSEDDVRIRGTPPPSPGLLAKNILNVLITTTDIDRENRSNGCVQSRDSQSDQENLPHDVTQNNRSSENDVNIENNKNNAMDVQEGHRSAATCSETCSDGLSSQHPSATADQDARLKENQKNEDKDKTEDNKENQTNPTKKEGFVQLSGHEGAFAQGAKNTILKLQTKGGDTEARVYERLMQDVCRDVVPAYYGEVFKEDKYYIELENLLTHFVGDVAVMDVKIGNRTFAEKEAINPKLRPDLYQKMVKVNPGAATEEEQQKKAITKVRYMTFREKESSTSAFSFRVEASKVPGGKTNKDLKTVRTWEQVMKTLAKFFKGHPAARDKIAERLQHIREKFAVSDFFKRHEIVGSSVLMLYDVEDNAGAWMIDFAKTAALPDDISVTHAVPWELGNHEDGYLTGLDNLIKAVKSCVVTTVEEEEEKVHFV</sequence>
<dbReference type="InterPro" id="IPR038286">
    <property type="entry name" value="IPK_sf"/>
</dbReference>
<feature type="compositionally biased region" description="Polar residues" evidence="5">
    <location>
        <begin position="101"/>
        <end position="127"/>
    </location>
</feature>
<dbReference type="Pfam" id="PF03770">
    <property type="entry name" value="IPK"/>
    <property type="match status" value="1"/>
</dbReference>
<dbReference type="InterPro" id="IPR005522">
    <property type="entry name" value="IPK"/>
</dbReference>
<evidence type="ECO:0000313" key="7">
    <source>
        <dbReference type="Proteomes" id="UP000838412"/>
    </source>
</evidence>
<dbReference type="GO" id="GO:0046854">
    <property type="term" value="P:phosphatidylinositol phosphate biosynthetic process"/>
    <property type="evidence" value="ECO:0007669"/>
    <property type="project" value="TreeGrafter"/>
</dbReference>